<dbReference type="Proteomes" id="UP000651977">
    <property type="component" value="Unassembled WGS sequence"/>
</dbReference>
<gene>
    <name evidence="3" type="ORF">GCM10007414_15360</name>
</gene>
<evidence type="ECO:0000313" key="4">
    <source>
        <dbReference type="Proteomes" id="UP000651977"/>
    </source>
</evidence>
<protein>
    <recommendedName>
        <fullName evidence="2">DUF4426 domain-containing protein</fullName>
    </recommendedName>
</protein>
<feature type="signal peptide" evidence="1">
    <location>
        <begin position="1"/>
        <end position="22"/>
    </location>
</feature>
<comment type="caution">
    <text evidence="3">The sequence shown here is derived from an EMBL/GenBank/DDBJ whole genome shotgun (WGS) entry which is preliminary data.</text>
</comment>
<proteinExistence type="predicted"/>
<keyword evidence="1" id="KW-0732">Signal</keyword>
<evidence type="ECO:0000313" key="3">
    <source>
        <dbReference type="EMBL" id="GGB02921.1"/>
    </source>
</evidence>
<organism evidence="3 4">
    <name type="scientific">Agarivorans gilvus</name>
    <dbReference type="NCBI Taxonomy" id="680279"/>
    <lineage>
        <taxon>Bacteria</taxon>
        <taxon>Pseudomonadati</taxon>
        <taxon>Pseudomonadota</taxon>
        <taxon>Gammaproteobacteria</taxon>
        <taxon>Alteromonadales</taxon>
        <taxon>Alteromonadaceae</taxon>
        <taxon>Agarivorans</taxon>
    </lineage>
</organism>
<keyword evidence="4" id="KW-1185">Reference proteome</keyword>
<accession>A0ABQ1I290</accession>
<name>A0ABQ1I290_9ALTE</name>
<reference evidence="4" key="1">
    <citation type="journal article" date="2019" name="Int. J. Syst. Evol. Microbiol.">
        <title>The Global Catalogue of Microorganisms (GCM) 10K type strain sequencing project: providing services to taxonomists for standard genome sequencing and annotation.</title>
        <authorList>
            <consortium name="The Broad Institute Genomics Platform"/>
            <consortium name="The Broad Institute Genome Sequencing Center for Infectious Disease"/>
            <person name="Wu L."/>
            <person name="Ma J."/>
        </authorList>
    </citation>
    <scope>NUCLEOTIDE SEQUENCE [LARGE SCALE GENOMIC DNA]</scope>
    <source>
        <strain evidence="4">CGMCC 1.10131</strain>
    </source>
</reference>
<evidence type="ECO:0000256" key="1">
    <source>
        <dbReference type="SAM" id="SignalP"/>
    </source>
</evidence>
<dbReference type="InterPro" id="IPR025218">
    <property type="entry name" value="DUF4426"/>
</dbReference>
<dbReference type="Pfam" id="PF14467">
    <property type="entry name" value="DUF4426"/>
    <property type="match status" value="1"/>
</dbReference>
<feature type="domain" description="DUF4426" evidence="2">
    <location>
        <begin position="26"/>
        <end position="144"/>
    </location>
</feature>
<sequence>MSKSLLLSLIFSLALLSAPSFAEQKSQLGPYEVHYIAFNSTFVTPEIAKLYDIQRSRYNALINISVLDSRNKNKPAVAVKLSGTARNLIGNQTNLEFKEVREGEAVYYLAQLRFSNEETFRFEITVDDGKSQQLLKFQQKLYVD</sequence>
<dbReference type="RefSeq" id="WP_055734370.1">
    <property type="nucleotide sequence ID" value="NZ_BMDY01000007.1"/>
</dbReference>
<feature type="chain" id="PRO_5046140467" description="DUF4426 domain-containing protein" evidence="1">
    <location>
        <begin position="23"/>
        <end position="144"/>
    </location>
</feature>
<evidence type="ECO:0000259" key="2">
    <source>
        <dbReference type="Pfam" id="PF14467"/>
    </source>
</evidence>
<dbReference type="Gene3D" id="2.60.40.3340">
    <property type="entry name" value="Domain of unknown function DUF4426"/>
    <property type="match status" value="1"/>
</dbReference>
<dbReference type="EMBL" id="BMDY01000007">
    <property type="protein sequence ID" value="GGB02921.1"/>
    <property type="molecule type" value="Genomic_DNA"/>
</dbReference>